<dbReference type="EMBL" id="QXXQ01000001">
    <property type="protein sequence ID" value="RID93776.1"/>
    <property type="molecule type" value="Genomic_DNA"/>
</dbReference>
<proteinExistence type="predicted"/>
<dbReference type="SUPFAM" id="SSF109854">
    <property type="entry name" value="DinB/YfiT-like putative metalloenzymes"/>
    <property type="match status" value="1"/>
</dbReference>
<dbReference type="InterPro" id="IPR034660">
    <property type="entry name" value="DinB/YfiT-like"/>
</dbReference>
<organism evidence="1 2">
    <name type="scientific">Gemmobacter lutimaris</name>
    <dbReference type="NCBI Taxonomy" id="2306023"/>
    <lineage>
        <taxon>Bacteria</taxon>
        <taxon>Pseudomonadati</taxon>
        <taxon>Pseudomonadota</taxon>
        <taxon>Alphaproteobacteria</taxon>
        <taxon>Rhodobacterales</taxon>
        <taxon>Paracoccaceae</taxon>
        <taxon>Gemmobacter</taxon>
    </lineage>
</organism>
<evidence type="ECO:0000313" key="1">
    <source>
        <dbReference type="EMBL" id="RID93776.1"/>
    </source>
</evidence>
<sequence>MQIFLQKIWPRPGGVFQQGAAMTAMFDASVPVFLHYLDRLAAMVERTARQEQVLQARLAPDMFTAAQQVATAAGFALRVAFPLAGAAVPGIEDHGMDRIGLGRRLAAASHALRGLEPAAFDGAETRRIRHRAGFAELDQSGAEFLHLFGMPNFMFHAAMAFAVLRQEGLEIGKADFDGLHDYPHGFRF</sequence>
<dbReference type="PANTHER" id="PTHR36922:SF1">
    <property type="entry name" value="DUF1993 DOMAIN-CONTAINING PROTEIN"/>
    <property type="match status" value="1"/>
</dbReference>
<dbReference type="AlphaFoldDB" id="A0A398C327"/>
<comment type="caution">
    <text evidence="1">The sequence shown here is derived from an EMBL/GenBank/DDBJ whole genome shotgun (WGS) entry which is preliminary data.</text>
</comment>
<evidence type="ECO:0000313" key="2">
    <source>
        <dbReference type="Proteomes" id="UP000266649"/>
    </source>
</evidence>
<dbReference type="InterPro" id="IPR018531">
    <property type="entry name" value="DUF1993"/>
</dbReference>
<keyword evidence="2" id="KW-1185">Reference proteome</keyword>
<name>A0A398C327_9RHOB</name>
<accession>A0A398C327</accession>
<gene>
    <name evidence="1" type="ORF">D2N39_02395</name>
</gene>
<protein>
    <submittedName>
        <fullName evidence="1">DUF1993 family protein</fullName>
    </submittedName>
</protein>
<dbReference type="Proteomes" id="UP000266649">
    <property type="component" value="Unassembled WGS sequence"/>
</dbReference>
<dbReference type="Gene3D" id="1.20.120.450">
    <property type="entry name" value="dinb family like domain"/>
    <property type="match status" value="1"/>
</dbReference>
<reference evidence="1 2" key="1">
    <citation type="submission" date="2018-09" db="EMBL/GenBank/DDBJ databases">
        <title>Gemmobacter lutimaris sp. nov., a marine bacterium isolated from tidal flat.</title>
        <authorList>
            <person name="Lee D.W."/>
            <person name="Yoo Y."/>
            <person name="Kim J.-J."/>
            <person name="Kim B.S."/>
        </authorList>
    </citation>
    <scope>NUCLEOTIDE SEQUENCE [LARGE SCALE GENOMIC DNA]</scope>
    <source>
        <strain evidence="1 2">YJ-T1-11</strain>
    </source>
</reference>
<dbReference type="PANTHER" id="PTHR36922">
    <property type="entry name" value="BLL2446 PROTEIN"/>
    <property type="match status" value="1"/>
</dbReference>
<dbReference type="Pfam" id="PF09351">
    <property type="entry name" value="DUF1993"/>
    <property type="match status" value="1"/>
</dbReference>